<feature type="region of interest" description="Disordered" evidence="1">
    <location>
        <begin position="357"/>
        <end position="428"/>
    </location>
</feature>
<feature type="compositionally biased region" description="Acidic residues" evidence="1">
    <location>
        <begin position="446"/>
        <end position="463"/>
    </location>
</feature>
<accession>A0ABW5MQ25</accession>
<proteinExistence type="predicted"/>
<dbReference type="Proteomes" id="UP001597526">
    <property type="component" value="Unassembled WGS sequence"/>
</dbReference>
<feature type="compositionally biased region" description="Acidic residues" evidence="1">
    <location>
        <begin position="492"/>
        <end position="559"/>
    </location>
</feature>
<dbReference type="EMBL" id="JBHULB010000001">
    <property type="protein sequence ID" value="MFD2585292.1"/>
    <property type="molecule type" value="Genomic_DNA"/>
</dbReference>
<keyword evidence="3" id="KW-1185">Reference proteome</keyword>
<dbReference type="SUPFAM" id="SSF103647">
    <property type="entry name" value="TSP type-3 repeat"/>
    <property type="match status" value="1"/>
</dbReference>
<protein>
    <submittedName>
        <fullName evidence="2">Ig-like domain-containing protein</fullName>
    </submittedName>
</protein>
<organism evidence="2 3">
    <name type="scientific">Croceitalea marina</name>
    <dbReference type="NCBI Taxonomy" id="1775166"/>
    <lineage>
        <taxon>Bacteria</taxon>
        <taxon>Pseudomonadati</taxon>
        <taxon>Bacteroidota</taxon>
        <taxon>Flavobacteriia</taxon>
        <taxon>Flavobacteriales</taxon>
        <taxon>Flavobacteriaceae</taxon>
        <taxon>Croceitalea</taxon>
    </lineage>
</organism>
<dbReference type="InterPro" id="IPR026341">
    <property type="entry name" value="T9SS_type_B"/>
</dbReference>
<evidence type="ECO:0000256" key="1">
    <source>
        <dbReference type="SAM" id="MobiDB-lite"/>
    </source>
</evidence>
<name>A0ABW5MQ25_9FLAO</name>
<dbReference type="Pfam" id="PF17963">
    <property type="entry name" value="Big_9"/>
    <property type="match status" value="2"/>
</dbReference>
<reference evidence="3" key="1">
    <citation type="journal article" date="2019" name="Int. J. Syst. Evol. Microbiol.">
        <title>The Global Catalogue of Microorganisms (GCM) 10K type strain sequencing project: providing services to taxonomists for standard genome sequencing and annotation.</title>
        <authorList>
            <consortium name="The Broad Institute Genomics Platform"/>
            <consortium name="The Broad Institute Genome Sequencing Center for Infectious Disease"/>
            <person name="Wu L."/>
            <person name="Ma J."/>
        </authorList>
    </citation>
    <scope>NUCLEOTIDE SEQUENCE [LARGE SCALE GENOMIC DNA]</scope>
    <source>
        <strain evidence="3">KCTC 52368</strain>
    </source>
</reference>
<dbReference type="InterPro" id="IPR028974">
    <property type="entry name" value="TSP_type-3_rpt"/>
</dbReference>
<dbReference type="RefSeq" id="WP_377764696.1">
    <property type="nucleotide sequence ID" value="NZ_JBHULB010000001.1"/>
</dbReference>
<comment type="caution">
    <text evidence="2">The sequence shown here is derived from an EMBL/GenBank/DDBJ whole genome shotgun (WGS) entry which is preliminary data.</text>
</comment>
<dbReference type="Gene3D" id="2.60.40.3440">
    <property type="match status" value="2"/>
</dbReference>
<feature type="compositionally biased region" description="Acidic residues" evidence="1">
    <location>
        <begin position="386"/>
        <end position="404"/>
    </location>
</feature>
<dbReference type="NCBIfam" id="TIGR04131">
    <property type="entry name" value="Bac_Flav_CTERM"/>
    <property type="match status" value="1"/>
</dbReference>
<feature type="region of interest" description="Disordered" evidence="1">
    <location>
        <begin position="441"/>
        <end position="564"/>
    </location>
</feature>
<gene>
    <name evidence="2" type="ORF">ACFSQJ_00010</name>
</gene>
<sequence length="676" mass="72569">MKLFKTYRFLVLSIVFTTLGITVSNAQFLLQAPTTDSDGTRSNFRWYEASDTATILSTDSFYEATQPGVYFATYDGTLCGSNATGYFVLTDCNSPDNEVTLDITQNVSGSATVSWNDASLSGTTPTVTATTSFVRYQATITKAGNTIPLPRFTVACLSQAATLVDDAITVNEDESVVVPIFDNDSDLPTTGTLTTTDPANGTITINDNGTPNDPSDDIVTYTPNADYNGPDSFDYTVCDSSGACSTATVTIDVLPIVDTFDDSVSTEVDTPIDIDILANDNDLPTTGTLTTTNPFNGTVVINDNGTPNDPSDDFVTYTPDAGFEGTDTFEYTICDALGNCDTATVTVIVTPVATTELDSDNDGIADSFEDLNLDGDNDPSTNPTDTDGDGIPDYLDIDSDDDGIPDNVEAQTTAGYIPPSGVDANDNGIDDAYENNGNLGLIPVDTDGDGIPDYVDDDSDNDGVPDSTEAHDFDQDGIPDVVWLGSDKDNDGLDDGYEGDTQIDIDPNDEIDDPGTDLPDTDQDGIPDYRDTDDDDDGIVTSDEDDNLDGDFANDDADADGIPNYLDPDLGEEEEDEVRVIQILTPDGNGNFDTLVIENINDYPNNTVKIYNRWGVLVFVTKSYNNESNNFDGTSTGRVTIDKDNKLPVGTYFYVLDYQNDAGITKQLSGYIYINR</sequence>
<feature type="compositionally biased region" description="Acidic residues" evidence="1">
    <location>
        <begin position="357"/>
        <end position="377"/>
    </location>
</feature>
<evidence type="ECO:0000313" key="3">
    <source>
        <dbReference type="Proteomes" id="UP001597526"/>
    </source>
</evidence>
<dbReference type="Pfam" id="PF13585">
    <property type="entry name" value="CHU_C"/>
    <property type="match status" value="1"/>
</dbReference>
<evidence type="ECO:0000313" key="2">
    <source>
        <dbReference type="EMBL" id="MFD2585292.1"/>
    </source>
</evidence>